<keyword evidence="3" id="KW-1185">Reference proteome</keyword>
<gene>
    <name evidence="2" type="ORF">M0654_11275</name>
</gene>
<accession>A0ABT0IRR0</accession>
<evidence type="ECO:0000313" key="3">
    <source>
        <dbReference type="Proteomes" id="UP001202827"/>
    </source>
</evidence>
<dbReference type="EMBL" id="JALPRY010000012">
    <property type="protein sequence ID" value="MCK8780567.1"/>
    <property type="molecule type" value="Genomic_DNA"/>
</dbReference>
<dbReference type="Pfam" id="PF22262">
    <property type="entry name" value="DUF6950"/>
    <property type="match status" value="1"/>
</dbReference>
<evidence type="ECO:0000313" key="2">
    <source>
        <dbReference type="EMBL" id="MCK8780567.1"/>
    </source>
</evidence>
<protein>
    <recommendedName>
        <fullName evidence="1">DUF6950 domain-containing protein</fullName>
    </recommendedName>
</protein>
<organism evidence="2 3">
    <name type="scientific">Neorhizobium turbinariae</name>
    <dbReference type="NCBI Taxonomy" id="2937795"/>
    <lineage>
        <taxon>Bacteria</taxon>
        <taxon>Pseudomonadati</taxon>
        <taxon>Pseudomonadota</taxon>
        <taxon>Alphaproteobacteria</taxon>
        <taxon>Hyphomicrobiales</taxon>
        <taxon>Rhizobiaceae</taxon>
        <taxon>Rhizobium/Agrobacterium group</taxon>
        <taxon>Neorhizobium</taxon>
    </lineage>
</organism>
<dbReference type="RefSeq" id="WP_248683177.1">
    <property type="nucleotide sequence ID" value="NZ_JALPRY010000012.1"/>
</dbReference>
<dbReference type="InterPro" id="IPR053802">
    <property type="entry name" value="DUF6950"/>
</dbReference>
<sequence>MDTLDAFLEHYGALPWSPGHKVDCCLCLAEWAIWQGHEDPAARFRGTYSSDEEFRQIIRQTGVVPLLTECARSIGASPTQSPRRGDVGVIGSSRNALHQFGAIHDGRGWVVRQKQGFGRMSARVLAAWSLPTR</sequence>
<feature type="domain" description="DUF6950" evidence="1">
    <location>
        <begin position="3"/>
        <end position="129"/>
    </location>
</feature>
<reference evidence="2 3" key="1">
    <citation type="submission" date="2022-04" db="EMBL/GenBank/DDBJ databases">
        <title>Rhizobium coralii sp. nov., isolated from coral Turbinaria peltata.</title>
        <authorList>
            <person name="Sun H."/>
        </authorList>
    </citation>
    <scope>NUCLEOTIDE SEQUENCE [LARGE SCALE GENOMIC DNA]</scope>
    <source>
        <strain evidence="2 3">NTR19</strain>
    </source>
</reference>
<proteinExistence type="predicted"/>
<name>A0ABT0IRR0_9HYPH</name>
<comment type="caution">
    <text evidence="2">The sequence shown here is derived from an EMBL/GenBank/DDBJ whole genome shotgun (WGS) entry which is preliminary data.</text>
</comment>
<evidence type="ECO:0000259" key="1">
    <source>
        <dbReference type="Pfam" id="PF22262"/>
    </source>
</evidence>
<dbReference type="Proteomes" id="UP001202827">
    <property type="component" value="Unassembled WGS sequence"/>
</dbReference>